<evidence type="ECO:0000256" key="6">
    <source>
        <dbReference type="SAM" id="SignalP"/>
    </source>
</evidence>
<feature type="chain" id="PRO_5001479450" evidence="6">
    <location>
        <begin position="22"/>
        <end position="527"/>
    </location>
</feature>
<dbReference type="RefSeq" id="WP_005800591.1">
    <property type="nucleotide sequence ID" value="NZ_JGCY01000273.1"/>
</dbReference>
<dbReference type="EMBL" id="JGCY01000273">
    <property type="protein sequence ID" value="EXY74701.1"/>
    <property type="molecule type" value="Genomic_DNA"/>
</dbReference>
<evidence type="ECO:0000256" key="2">
    <source>
        <dbReference type="ARBA" id="ARBA00006275"/>
    </source>
</evidence>
<evidence type="ECO:0000313" key="10">
    <source>
        <dbReference type="Proteomes" id="UP000020529"/>
    </source>
</evidence>
<dbReference type="InterPro" id="IPR011990">
    <property type="entry name" value="TPR-like_helical_dom_sf"/>
</dbReference>
<dbReference type="AlphaFoldDB" id="A0A015TVG8"/>
<feature type="domain" description="RagB/SusD" evidence="7">
    <location>
        <begin position="367"/>
        <end position="525"/>
    </location>
</feature>
<comment type="subcellular location">
    <subcellularLocation>
        <location evidence="1">Cell outer membrane</location>
    </subcellularLocation>
</comment>
<feature type="domain" description="SusD-like N-terminal" evidence="8">
    <location>
        <begin position="44"/>
        <end position="231"/>
    </location>
</feature>
<evidence type="ECO:0000259" key="8">
    <source>
        <dbReference type="Pfam" id="PF14322"/>
    </source>
</evidence>
<dbReference type="Proteomes" id="UP000020529">
    <property type="component" value="Unassembled WGS sequence"/>
</dbReference>
<name>A0A015TVG8_BACFG</name>
<evidence type="ECO:0000256" key="4">
    <source>
        <dbReference type="ARBA" id="ARBA00023136"/>
    </source>
</evidence>
<dbReference type="InterPro" id="IPR012944">
    <property type="entry name" value="SusD_RagB_dom"/>
</dbReference>
<evidence type="ECO:0000259" key="7">
    <source>
        <dbReference type="Pfam" id="PF07980"/>
    </source>
</evidence>
<organism evidence="9 10">
    <name type="scientific">Bacteroides fragilis str. 3988T(B)14</name>
    <dbReference type="NCBI Taxonomy" id="1339315"/>
    <lineage>
        <taxon>Bacteria</taxon>
        <taxon>Pseudomonadati</taxon>
        <taxon>Bacteroidota</taxon>
        <taxon>Bacteroidia</taxon>
        <taxon>Bacteroidales</taxon>
        <taxon>Bacteroidaceae</taxon>
        <taxon>Bacteroides</taxon>
    </lineage>
</organism>
<evidence type="ECO:0000256" key="1">
    <source>
        <dbReference type="ARBA" id="ARBA00004442"/>
    </source>
</evidence>
<dbReference type="Pfam" id="PF14322">
    <property type="entry name" value="SusD-like_3"/>
    <property type="match status" value="1"/>
</dbReference>
<keyword evidence="5" id="KW-0998">Cell outer membrane</keyword>
<feature type="signal peptide" evidence="6">
    <location>
        <begin position="1"/>
        <end position="21"/>
    </location>
</feature>
<keyword evidence="4" id="KW-0472">Membrane</keyword>
<comment type="caution">
    <text evidence="9">The sequence shown here is derived from an EMBL/GenBank/DDBJ whole genome shotgun (WGS) entry which is preliminary data.</text>
</comment>
<evidence type="ECO:0000256" key="5">
    <source>
        <dbReference type="ARBA" id="ARBA00023237"/>
    </source>
</evidence>
<proteinExistence type="inferred from homology"/>
<dbReference type="Pfam" id="PF07980">
    <property type="entry name" value="SusD_RagB"/>
    <property type="match status" value="1"/>
</dbReference>
<comment type="similarity">
    <text evidence="2">Belongs to the SusD family.</text>
</comment>
<accession>A0A015TVG8</accession>
<evidence type="ECO:0000256" key="3">
    <source>
        <dbReference type="ARBA" id="ARBA00022729"/>
    </source>
</evidence>
<protein>
    <submittedName>
        <fullName evidence="9">Putative outer membrane protein</fullName>
    </submittedName>
</protein>
<dbReference type="PATRIC" id="fig|1339315.3.peg.2257"/>
<dbReference type="SUPFAM" id="SSF48452">
    <property type="entry name" value="TPR-like"/>
    <property type="match status" value="1"/>
</dbReference>
<evidence type="ECO:0000313" key="9">
    <source>
        <dbReference type="EMBL" id="EXY74701.1"/>
    </source>
</evidence>
<dbReference type="InterPro" id="IPR033985">
    <property type="entry name" value="SusD-like_N"/>
</dbReference>
<dbReference type="Gene3D" id="1.25.40.390">
    <property type="match status" value="1"/>
</dbReference>
<reference evidence="9 10" key="1">
    <citation type="submission" date="2014-02" db="EMBL/GenBank/DDBJ databases">
        <authorList>
            <person name="Sears C."/>
            <person name="Carroll K."/>
            <person name="Sack B.R."/>
            <person name="Qadri F."/>
            <person name="Myers L.L."/>
            <person name="Chung G.-T."/>
            <person name="Escheverria P."/>
            <person name="Fraser C.M."/>
            <person name="Sadzewicz L."/>
            <person name="Shefchek K.A."/>
            <person name="Tallon L."/>
            <person name="Das S.P."/>
            <person name="Daugherty S."/>
            <person name="Mongodin E.F."/>
        </authorList>
    </citation>
    <scope>NUCLEOTIDE SEQUENCE [LARGE SCALE GENOMIC DNA]</scope>
    <source>
        <strain evidence="10">3988T(B)14</strain>
    </source>
</reference>
<gene>
    <name evidence="9" type="ORF">M124_1484</name>
</gene>
<sequence>MKLKKSIIILGMTLLSAPIYTSCDLDLAPIDYYGSKNYWNTVSQVETFMNGMHTYLRSTNFSRQFVLGEARGGTSKSGTSSLNTSMNYDRIKENNLDKDNTGITNWNGLYSYIFDCNLLIQSVEGSALQESNKSEINYFLGQAYGIRALYYFTLYRTFGGVPLIDRVKVLDGQVSAQDLYTARSTPKEVMDFIKSDLTKSLEYFGSNETIKGDKAYWSKAATTMLAAEVYLWSAKVSCQDQTPATDDLTKAKSYLNTILGDSRFGLCDKFTDIFNVSNKGNKEMIMAIRYADGEATSSVGEFVYADPNGFFINTVYGRNGKIIAGDTLQLKGSGWQRNEYDLGLWKSFDAADTRRDATFLEYYNKDGSLKGTVLKKNLGYVNSSNKRVFCGDEAVYRYADAILMMAEVANMEGGDVAAYINRIRERAYGSNWDETLYGYKNSDFKTNELAILHERDKEFVNEGKRWFDIVRMKDGKDGKPLAFSAEAAYKDANPILKSNEEHKLLWPLNVSLLNADPLLEQTPGYEK</sequence>
<dbReference type="GO" id="GO:0009279">
    <property type="term" value="C:cell outer membrane"/>
    <property type="evidence" value="ECO:0007669"/>
    <property type="project" value="UniProtKB-SubCell"/>
</dbReference>
<keyword evidence="3 6" id="KW-0732">Signal</keyword>